<gene>
    <name evidence="9" type="ORF">ACE3NQ_20540</name>
</gene>
<evidence type="ECO:0000313" key="10">
    <source>
        <dbReference type="Proteomes" id="UP001580407"/>
    </source>
</evidence>
<sequence length="225" mass="25305">MKGHKIKSANNAAPETHPITTYSMKNYPTDIIDNNLLKGATCLFALDAIVLIISGFILLRIAGKKVISEMTPLEMVTTLAIGTIIGHVDAHSRLLRTIVTIGLFIIILIVFQYIAMKWPFFQKMIIGKPTLVIKDGQILQQNLAKLRMTTEQLELRVRQQGITNISDIKTATLEVNGQLGYELTKSASPITHKEWEQLLKALKVELEKEEPKKDSVFEKVRRNAE</sequence>
<evidence type="ECO:0000313" key="9">
    <source>
        <dbReference type="EMBL" id="MFB5683312.1"/>
    </source>
</evidence>
<feature type="transmembrane region" description="Helical" evidence="7">
    <location>
        <begin position="36"/>
        <end position="59"/>
    </location>
</feature>
<reference evidence="9 10" key="1">
    <citation type="submission" date="2024-09" db="EMBL/GenBank/DDBJ databases">
        <authorList>
            <person name="Ruan L."/>
        </authorList>
    </citation>
    <scope>NUCLEOTIDE SEQUENCE [LARGE SCALE GENOMIC DNA]</scope>
    <source>
        <strain evidence="9 10">D33</strain>
    </source>
</reference>
<protein>
    <submittedName>
        <fullName evidence="9">DUF421 domain-containing protein</fullName>
    </submittedName>
</protein>
<dbReference type="RefSeq" id="WP_375527043.1">
    <property type="nucleotide sequence ID" value="NZ_JBHILM010000025.1"/>
</dbReference>
<dbReference type="InterPro" id="IPR023090">
    <property type="entry name" value="UPF0702_alpha/beta_dom_sf"/>
</dbReference>
<dbReference type="EMBL" id="JBHILM010000025">
    <property type="protein sequence ID" value="MFB5683312.1"/>
    <property type="molecule type" value="Genomic_DNA"/>
</dbReference>
<keyword evidence="4 7" id="KW-0812">Transmembrane</keyword>
<evidence type="ECO:0000256" key="3">
    <source>
        <dbReference type="ARBA" id="ARBA00022475"/>
    </source>
</evidence>
<accession>A0ABV5BC82</accession>
<dbReference type="Gene3D" id="3.30.240.20">
    <property type="entry name" value="bsu07140 like domains"/>
    <property type="match status" value="1"/>
</dbReference>
<comment type="similarity">
    <text evidence="2">Belongs to the UPF0702 family.</text>
</comment>
<dbReference type="Proteomes" id="UP001580407">
    <property type="component" value="Unassembled WGS sequence"/>
</dbReference>
<evidence type="ECO:0000256" key="5">
    <source>
        <dbReference type="ARBA" id="ARBA00022989"/>
    </source>
</evidence>
<dbReference type="InterPro" id="IPR007353">
    <property type="entry name" value="DUF421"/>
</dbReference>
<organism evidence="9 10">
    <name type="scientific">Paenibacillus terreus</name>
    <dbReference type="NCBI Taxonomy" id="1387834"/>
    <lineage>
        <taxon>Bacteria</taxon>
        <taxon>Bacillati</taxon>
        <taxon>Bacillota</taxon>
        <taxon>Bacilli</taxon>
        <taxon>Bacillales</taxon>
        <taxon>Paenibacillaceae</taxon>
        <taxon>Paenibacillus</taxon>
    </lineage>
</organism>
<keyword evidence="10" id="KW-1185">Reference proteome</keyword>
<comment type="caution">
    <text evidence="9">The sequence shown here is derived from an EMBL/GenBank/DDBJ whole genome shotgun (WGS) entry which is preliminary data.</text>
</comment>
<keyword evidence="3" id="KW-1003">Cell membrane</keyword>
<evidence type="ECO:0000259" key="8">
    <source>
        <dbReference type="Pfam" id="PF04239"/>
    </source>
</evidence>
<evidence type="ECO:0000256" key="1">
    <source>
        <dbReference type="ARBA" id="ARBA00004651"/>
    </source>
</evidence>
<comment type="subcellular location">
    <subcellularLocation>
        <location evidence="1">Cell membrane</location>
        <topology evidence="1">Multi-pass membrane protein</topology>
    </subcellularLocation>
</comment>
<feature type="domain" description="YetF C-terminal" evidence="8">
    <location>
        <begin position="117"/>
        <end position="186"/>
    </location>
</feature>
<evidence type="ECO:0000256" key="2">
    <source>
        <dbReference type="ARBA" id="ARBA00006448"/>
    </source>
</evidence>
<keyword evidence="6 7" id="KW-0472">Membrane</keyword>
<evidence type="ECO:0000256" key="6">
    <source>
        <dbReference type="ARBA" id="ARBA00023136"/>
    </source>
</evidence>
<dbReference type="Pfam" id="PF04239">
    <property type="entry name" value="DUF421"/>
    <property type="match status" value="1"/>
</dbReference>
<evidence type="ECO:0000256" key="4">
    <source>
        <dbReference type="ARBA" id="ARBA00022692"/>
    </source>
</evidence>
<proteinExistence type="inferred from homology"/>
<evidence type="ECO:0000256" key="7">
    <source>
        <dbReference type="SAM" id="Phobius"/>
    </source>
</evidence>
<dbReference type="PANTHER" id="PTHR34582">
    <property type="entry name" value="UPF0702 TRANSMEMBRANE PROTEIN YCAP"/>
    <property type="match status" value="1"/>
</dbReference>
<feature type="transmembrane region" description="Helical" evidence="7">
    <location>
        <begin position="94"/>
        <end position="115"/>
    </location>
</feature>
<dbReference type="PANTHER" id="PTHR34582:SF2">
    <property type="entry name" value="UPF0702 TRANSMEMBRANE PROTEIN YDFR"/>
    <property type="match status" value="1"/>
</dbReference>
<name>A0ABV5BC82_9BACL</name>
<keyword evidence="5 7" id="KW-1133">Transmembrane helix</keyword>